<comment type="similarity">
    <text evidence="1">Belongs to the formin-like family. Class-I subfamily.</text>
</comment>
<feature type="compositionally biased region" description="Basic and acidic residues" evidence="3">
    <location>
        <begin position="264"/>
        <end position="274"/>
    </location>
</feature>
<dbReference type="SUPFAM" id="SSF101447">
    <property type="entry name" value="Formin homology 2 domain (FH2 domain)"/>
    <property type="match status" value="1"/>
</dbReference>
<evidence type="ECO:0000259" key="4">
    <source>
        <dbReference type="PROSITE" id="PS51444"/>
    </source>
</evidence>
<dbReference type="AlphaFoldDB" id="A0A061RHT2"/>
<evidence type="ECO:0000256" key="1">
    <source>
        <dbReference type="ARBA" id="ARBA00025793"/>
    </source>
</evidence>
<dbReference type="InterPro" id="IPR042201">
    <property type="entry name" value="FH2_Formin_sf"/>
</dbReference>
<feature type="region of interest" description="Disordered" evidence="3">
    <location>
        <begin position="264"/>
        <end position="359"/>
    </location>
</feature>
<dbReference type="Pfam" id="PF02181">
    <property type="entry name" value="FH2"/>
    <property type="match status" value="1"/>
</dbReference>
<dbReference type="SMART" id="SM00498">
    <property type="entry name" value="FH2"/>
    <property type="match status" value="1"/>
</dbReference>
<name>A0A061RHT2_9CHLO</name>
<dbReference type="EMBL" id="GBEZ01013485">
    <property type="protein sequence ID" value="JAC72502.1"/>
    <property type="molecule type" value="Transcribed_RNA"/>
</dbReference>
<dbReference type="PANTHER" id="PTHR23213">
    <property type="entry name" value="FORMIN-RELATED"/>
    <property type="match status" value="1"/>
</dbReference>
<feature type="region of interest" description="Disordered" evidence="3">
    <location>
        <begin position="394"/>
        <end position="533"/>
    </location>
</feature>
<protein>
    <recommendedName>
        <fullName evidence="2">Formin-like protein</fullName>
    </recommendedName>
</protein>
<feature type="compositionally biased region" description="Basic and acidic residues" evidence="3">
    <location>
        <begin position="1"/>
        <end position="22"/>
    </location>
</feature>
<dbReference type="PROSITE" id="PS51444">
    <property type="entry name" value="FH2"/>
    <property type="match status" value="1"/>
</dbReference>
<dbReference type="InterPro" id="IPR027643">
    <property type="entry name" value="Formin-like_plant"/>
</dbReference>
<feature type="compositionally biased region" description="Low complexity" evidence="3">
    <location>
        <begin position="519"/>
        <end position="529"/>
    </location>
</feature>
<feature type="compositionally biased region" description="Polar residues" evidence="3">
    <location>
        <begin position="435"/>
        <end position="446"/>
    </location>
</feature>
<feature type="region of interest" description="Disordered" evidence="3">
    <location>
        <begin position="1"/>
        <end position="23"/>
    </location>
</feature>
<organism evidence="5">
    <name type="scientific">Tetraselmis sp. GSL018</name>
    <dbReference type="NCBI Taxonomy" id="582737"/>
    <lineage>
        <taxon>Eukaryota</taxon>
        <taxon>Viridiplantae</taxon>
        <taxon>Chlorophyta</taxon>
        <taxon>core chlorophytes</taxon>
        <taxon>Chlorodendrophyceae</taxon>
        <taxon>Chlorodendrales</taxon>
        <taxon>Chlorodendraceae</taxon>
        <taxon>Tetraselmis</taxon>
    </lineage>
</organism>
<feature type="compositionally biased region" description="Polar residues" evidence="3">
    <location>
        <begin position="315"/>
        <end position="338"/>
    </location>
</feature>
<gene>
    <name evidence="5" type="primary">DIAPH1</name>
    <name evidence="5" type="ORF">TSPGSL018_31176</name>
</gene>
<evidence type="ECO:0000256" key="3">
    <source>
        <dbReference type="SAM" id="MobiDB-lite"/>
    </source>
</evidence>
<feature type="compositionally biased region" description="Polar residues" evidence="3">
    <location>
        <begin position="346"/>
        <end position="356"/>
    </location>
</feature>
<accession>A0A061RHT2</accession>
<feature type="compositionally biased region" description="Polar residues" evidence="3">
    <location>
        <begin position="471"/>
        <end position="482"/>
    </location>
</feature>
<dbReference type="Gene3D" id="1.20.58.2220">
    <property type="entry name" value="Formin, FH2 domain"/>
    <property type="match status" value="1"/>
</dbReference>
<dbReference type="GO" id="GO:0045010">
    <property type="term" value="P:actin nucleation"/>
    <property type="evidence" value="ECO:0007669"/>
    <property type="project" value="InterPro"/>
</dbReference>
<evidence type="ECO:0000256" key="2">
    <source>
        <dbReference type="RuleBase" id="RU361260"/>
    </source>
</evidence>
<proteinExistence type="inferred from homology"/>
<sequence length="550" mass="59443">MRPRQTRSDSGKHPKHKGESDPAKLGTVEQFFVEVMDIPRLRERIEAFVFTKTFDSTRAKVEHHLDTLQAACKELSECDDFVKVLEATLAVGNHLNQQGRNGGAAGFKLDTLLRLVDVKGTDRSTSLLHFVIQELLKTAPSVETLPEQMSAIKPASSLQVTAIKTLLEELTTGMNQVNEEILKATCDDGKETHSGFGSIMVSFASRAEEELKALRSRNRSTASELKSIAEFYGESFSEDEPTRVIQTVMQFLNVFERTCKEVKAKREAERREPCSKGGPQVAEPEQAPESSSGGASEPTAERSSGGAVGSVRQPLESTGPPSRPSASHESATGQASNKGETENVNRDSVSSNSCASHNVRADQIAERECRSDGQSFASVKTLLEGKLKFAVREQGSLHKSEKPAQATANTPRPSVGPLNTADSSNGVRVGRQQDTKTNSDPANSIAKTPAASKLEPGSHSSPEEGKAPFQGESNSLENATASKNDRQDILPYSIASSSSVQSETSAFHQEQLRERHDTQQNSQDSTSSNFARNKAALESSLGAIFGARAR</sequence>
<dbReference type="GO" id="GO:0051015">
    <property type="term" value="F:actin filament binding"/>
    <property type="evidence" value="ECO:0007669"/>
    <property type="project" value="InterPro"/>
</dbReference>
<evidence type="ECO:0000313" key="5">
    <source>
        <dbReference type="EMBL" id="JAC72502.1"/>
    </source>
</evidence>
<feature type="compositionally biased region" description="Low complexity" evidence="3">
    <location>
        <begin position="493"/>
        <end position="505"/>
    </location>
</feature>
<feature type="domain" description="FH2" evidence="4">
    <location>
        <begin position="1"/>
        <end position="281"/>
    </location>
</feature>
<reference evidence="5" key="1">
    <citation type="submission" date="2014-05" db="EMBL/GenBank/DDBJ databases">
        <title>The transcriptome of the halophilic microalga Tetraselmis sp. GSL018 isolated from the Great Salt Lake, Utah.</title>
        <authorList>
            <person name="Jinkerson R.E."/>
            <person name="D'Adamo S."/>
            <person name="Posewitz M.C."/>
        </authorList>
    </citation>
    <scope>NUCLEOTIDE SEQUENCE</scope>
    <source>
        <strain evidence="5">GSL018</strain>
    </source>
</reference>
<dbReference type="PANTHER" id="PTHR23213:SF368">
    <property type="entry name" value="HISTONE H3-K79 METHYLTRANSFERASE"/>
    <property type="match status" value="1"/>
</dbReference>
<dbReference type="InterPro" id="IPR015425">
    <property type="entry name" value="FH2_Formin"/>
</dbReference>